<comment type="caution">
    <text evidence="3">The sequence shown here is derived from an EMBL/GenBank/DDBJ whole genome shotgun (WGS) entry which is preliminary data.</text>
</comment>
<reference evidence="3 4" key="1">
    <citation type="journal article" date="2014" name="Genome Biol. Evol.">
        <title>The secreted proteins of Achlya hypogyna and Thraustotheca clavata identify the ancestral oomycete secretome and reveal gene acquisitions by horizontal gene transfer.</title>
        <authorList>
            <person name="Misner I."/>
            <person name="Blouin N."/>
            <person name="Leonard G."/>
            <person name="Richards T.A."/>
            <person name="Lane C.E."/>
        </authorList>
    </citation>
    <scope>NUCLEOTIDE SEQUENCE [LARGE SCALE GENOMIC DNA]</scope>
    <source>
        <strain evidence="3 4">ATCC 34112</strain>
    </source>
</reference>
<dbReference type="Pfam" id="PF07714">
    <property type="entry name" value="PK_Tyr_Ser-Thr"/>
    <property type="match status" value="1"/>
</dbReference>
<keyword evidence="3" id="KW-0418">Kinase</keyword>
<dbReference type="PANTHER" id="PTHR44329">
    <property type="entry name" value="SERINE/THREONINE-PROTEIN KINASE TNNI3K-RELATED"/>
    <property type="match status" value="1"/>
</dbReference>
<dbReference type="EMBL" id="JNBS01005078">
    <property type="protein sequence ID" value="OQR81070.1"/>
    <property type="molecule type" value="Genomic_DNA"/>
</dbReference>
<keyword evidence="1" id="KW-0472">Membrane</keyword>
<keyword evidence="1" id="KW-1133">Transmembrane helix</keyword>
<keyword evidence="1" id="KW-0812">Transmembrane</keyword>
<dbReference type="InterPro" id="IPR051681">
    <property type="entry name" value="Ser/Thr_Kinases-Pseudokinases"/>
</dbReference>
<proteinExistence type="predicted"/>
<keyword evidence="3" id="KW-0808">Transferase</keyword>
<dbReference type="AlphaFoldDB" id="A0A1V9Y5S9"/>
<dbReference type="OrthoDB" id="67459at2759"/>
<dbReference type="PRINTS" id="PR00109">
    <property type="entry name" value="TYRKINASE"/>
</dbReference>
<dbReference type="PROSITE" id="PS50011">
    <property type="entry name" value="PROTEIN_KINASE_DOM"/>
    <property type="match status" value="1"/>
</dbReference>
<feature type="transmembrane region" description="Helical" evidence="1">
    <location>
        <begin position="45"/>
        <end position="66"/>
    </location>
</feature>
<evidence type="ECO:0000259" key="2">
    <source>
        <dbReference type="PROSITE" id="PS50011"/>
    </source>
</evidence>
<accession>A0A1V9Y5S9</accession>
<dbReference type="InterPro" id="IPR000719">
    <property type="entry name" value="Prot_kinase_dom"/>
</dbReference>
<dbReference type="PROSITE" id="PS00108">
    <property type="entry name" value="PROTEIN_KINASE_ST"/>
    <property type="match status" value="1"/>
</dbReference>
<dbReference type="SUPFAM" id="SSF56112">
    <property type="entry name" value="Protein kinase-like (PK-like)"/>
    <property type="match status" value="1"/>
</dbReference>
<dbReference type="PANTHER" id="PTHR44329:SF214">
    <property type="entry name" value="PROTEIN KINASE DOMAIN-CONTAINING PROTEIN"/>
    <property type="match status" value="1"/>
</dbReference>
<evidence type="ECO:0000256" key="1">
    <source>
        <dbReference type="SAM" id="Phobius"/>
    </source>
</evidence>
<dbReference type="InterPro" id="IPR008271">
    <property type="entry name" value="Ser/Thr_kinase_AS"/>
</dbReference>
<dbReference type="STRING" id="74557.A0A1V9Y5S9"/>
<keyword evidence="4" id="KW-1185">Reference proteome</keyword>
<dbReference type="SMART" id="SM00220">
    <property type="entry name" value="S_TKc"/>
    <property type="match status" value="1"/>
</dbReference>
<dbReference type="Proteomes" id="UP000243217">
    <property type="component" value="Unassembled WGS sequence"/>
</dbReference>
<feature type="non-terminal residue" evidence="3">
    <location>
        <position position="1"/>
    </location>
</feature>
<dbReference type="InterPro" id="IPR011009">
    <property type="entry name" value="Kinase-like_dom_sf"/>
</dbReference>
<organism evidence="3 4">
    <name type="scientific">Thraustotheca clavata</name>
    <dbReference type="NCBI Taxonomy" id="74557"/>
    <lineage>
        <taxon>Eukaryota</taxon>
        <taxon>Sar</taxon>
        <taxon>Stramenopiles</taxon>
        <taxon>Oomycota</taxon>
        <taxon>Saprolegniomycetes</taxon>
        <taxon>Saprolegniales</taxon>
        <taxon>Achlyaceae</taxon>
        <taxon>Thraustotheca</taxon>
    </lineage>
</organism>
<name>A0A1V9Y5S9_9STRA</name>
<gene>
    <name evidence="3" type="ORF">THRCLA_11884</name>
</gene>
<dbReference type="Gene3D" id="1.10.510.10">
    <property type="entry name" value="Transferase(Phosphotransferase) domain 1"/>
    <property type="match status" value="1"/>
</dbReference>
<feature type="domain" description="Protein kinase" evidence="2">
    <location>
        <begin position="129"/>
        <end position="394"/>
    </location>
</feature>
<dbReference type="GO" id="GO:0005524">
    <property type="term" value="F:ATP binding"/>
    <property type="evidence" value="ECO:0007669"/>
    <property type="project" value="InterPro"/>
</dbReference>
<evidence type="ECO:0000313" key="4">
    <source>
        <dbReference type="Proteomes" id="UP000243217"/>
    </source>
</evidence>
<protein>
    <submittedName>
        <fullName evidence="3">Kinase</fullName>
    </submittedName>
</protein>
<dbReference type="GO" id="GO:0004674">
    <property type="term" value="F:protein serine/threonine kinase activity"/>
    <property type="evidence" value="ECO:0007669"/>
    <property type="project" value="TreeGrafter"/>
</dbReference>
<evidence type="ECO:0000313" key="3">
    <source>
        <dbReference type="EMBL" id="OQR81070.1"/>
    </source>
</evidence>
<dbReference type="InterPro" id="IPR001245">
    <property type="entry name" value="Ser-Thr/Tyr_kinase_cat_dom"/>
</dbReference>
<sequence length="395" mass="43806">QDIVFDNTLHCESKQTRPPVDVIEDSAPMTLVPNSSDHVNLSSTYTYVGVGVIGVLCSMSLFLSVLRHQRLRKSSQATPIDDENNTPQAAFTISQVDICCSSDESVTLSPEDEECIKELPCMVIPPTNVKITKSLAQGANGQVFLGSYLGRDVAIKAMLPGQHSPTEIQTMVHEISILSRLDHPSIVQFLGVYFPYKHELMFLVEYMADGDLRDRLMHTTPQSNTWSEKLSIATQVAAGLVYIHDKNLIHRDLKSRNILLHDGVAKISDFGAARQATTTHTMTRGIGTYRWMAPEVLSENQYSVAADIFSFGILLTELDTHMIPYIDVKNKRSGAPLVDTAIVSMVIAGAIQPTIRRDCPMWIQQLIMQCIATDPRLRPTAHEIYQQCLAHSSVA</sequence>